<keyword evidence="1" id="KW-0418">Kinase</keyword>
<sequence length="339" mass="40040">MSFTKEYRKEIIEFIIQSVSLHKNPYQSVLEKYPISRQTLAKYIKNLIEKNIIAKVGRNHFELKLFIFDKRVYDNKGLAEHIIYQDFVKPYEADKKENVKYILNYAFTEMLNNAIEHSEGDKIYVYYAENYYYSIIAIEDNGIGIFKKIKRDHHLKNESEAIFELKKGKLTSDSENHSGEGIFFTSKVVDYFSIESFQHHFSSGNKKYFYSFEQLERNKVNGTSVFMVIDKNTNRTTKEVFEKYTNEEYIFDRTEITIHLAKEYLGFPLISRSLAKRILSNIDKFKNVFLDFSGIDSIGQGFADEVFRVYRNKKPEITILPINENSDIRFMIERALKAK</sequence>
<dbReference type="Gene3D" id="3.30.565.10">
    <property type="entry name" value="Histidine kinase-like ATPase, C-terminal domain"/>
    <property type="match status" value="1"/>
</dbReference>
<gene>
    <name evidence="1" type="ORF">C095_09380</name>
</gene>
<dbReference type="Pfam" id="PF14213">
    <property type="entry name" value="DUF4325"/>
    <property type="match status" value="1"/>
</dbReference>
<comment type="caution">
    <text evidence="1">The sequence shown here is derived from an EMBL/GenBank/DDBJ whole genome shotgun (WGS) entry which is preliminary data.</text>
</comment>
<protein>
    <submittedName>
        <fullName evidence="1">Histidine kinase</fullName>
    </submittedName>
</protein>
<dbReference type="OrthoDB" id="1778336at2"/>
<evidence type="ECO:0000313" key="2">
    <source>
        <dbReference type="Proteomes" id="UP000031184"/>
    </source>
</evidence>
<dbReference type="SUPFAM" id="SSF55874">
    <property type="entry name" value="ATPase domain of HSP90 chaperone/DNA topoisomerase II/histidine kinase"/>
    <property type="match status" value="1"/>
</dbReference>
<dbReference type="PATRIC" id="fig|1226633.4.peg.1901"/>
<organism evidence="1 2">
    <name type="scientific">Fusobacterium necrophorum subsp. funduliforme B35</name>
    <dbReference type="NCBI Taxonomy" id="1226633"/>
    <lineage>
        <taxon>Bacteria</taxon>
        <taxon>Fusobacteriati</taxon>
        <taxon>Fusobacteriota</taxon>
        <taxon>Fusobacteriia</taxon>
        <taxon>Fusobacteriales</taxon>
        <taxon>Fusobacteriaceae</taxon>
        <taxon>Fusobacterium</taxon>
    </lineage>
</organism>
<dbReference type="InterPro" id="IPR036890">
    <property type="entry name" value="HATPase_C_sf"/>
</dbReference>
<dbReference type="AlphaFoldDB" id="A0A017H5T3"/>
<keyword evidence="1" id="KW-0808">Transferase</keyword>
<dbReference type="EMBL" id="AUZI01000023">
    <property type="protein sequence ID" value="KID48476.1"/>
    <property type="molecule type" value="Genomic_DNA"/>
</dbReference>
<dbReference type="GO" id="GO:0016301">
    <property type="term" value="F:kinase activity"/>
    <property type="evidence" value="ECO:0007669"/>
    <property type="project" value="UniProtKB-KW"/>
</dbReference>
<dbReference type="RefSeq" id="WP_039122300.1">
    <property type="nucleotide sequence ID" value="NZ_AOJP01000002.1"/>
</dbReference>
<name>A0A017H5T3_9FUSO</name>
<accession>A0A017H5T3</accession>
<evidence type="ECO:0000313" key="1">
    <source>
        <dbReference type="EMBL" id="KID48476.1"/>
    </source>
</evidence>
<proteinExistence type="predicted"/>
<reference evidence="1 2" key="1">
    <citation type="submission" date="2013-08" db="EMBL/GenBank/DDBJ databases">
        <title>An opportunistic ruminal bacterium that causes liver abscesses in cattle.</title>
        <authorList>
            <person name="Benahmed F.H."/>
            <person name="Rasmussen M."/>
            <person name="Harbottle H."/>
            <person name="Soppet D."/>
            <person name="Nagaraja T.G."/>
            <person name="Davidson M."/>
        </authorList>
    </citation>
    <scope>NUCLEOTIDE SEQUENCE [LARGE SCALE GENOMIC DNA]</scope>
    <source>
        <strain evidence="1 2">B35</strain>
    </source>
</reference>
<dbReference type="Proteomes" id="UP000031184">
    <property type="component" value="Unassembled WGS sequence"/>
</dbReference>
<dbReference type="InterPro" id="IPR025474">
    <property type="entry name" value="DUF4325"/>
</dbReference>